<feature type="domain" description="Transposase MuDR plant" evidence="2">
    <location>
        <begin position="201"/>
        <end position="265"/>
    </location>
</feature>
<dbReference type="PANTHER" id="PTHR31973:SF187">
    <property type="entry name" value="MUTATOR TRANSPOSASE MUDRA PROTEIN"/>
    <property type="match status" value="1"/>
</dbReference>
<dbReference type="GeneID" id="109131609"/>
<dbReference type="Proteomes" id="UP000694864">
    <property type="component" value="Unplaced"/>
</dbReference>
<dbReference type="Pfam" id="PF03108">
    <property type="entry name" value="DBD_Tnp_Mut"/>
    <property type="match status" value="1"/>
</dbReference>
<feature type="region of interest" description="Disordered" evidence="1">
    <location>
        <begin position="61"/>
        <end position="103"/>
    </location>
</feature>
<keyword evidence="4" id="KW-1185">Reference proteome</keyword>
<reference evidence="5" key="2">
    <citation type="submission" date="2025-08" db="UniProtKB">
        <authorList>
            <consortium name="RefSeq"/>
        </authorList>
    </citation>
    <scope>IDENTIFICATION</scope>
    <source>
        <tissue evidence="5">Leaf</tissue>
    </source>
</reference>
<feature type="domain" description="MULE transposase" evidence="3">
    <location>
        <begin position="400"/>
        <end position="476"/>
    </location>
</feature>
<protein>
    <submittedName>
        <fullName evidence="5">Uncharacterized protein LOC109131609</fullName>
    </submittedName>
</protein>
<evidence type="ECO:0000313" key="5">
    <source>
        <dbReference type="RefSeq" id="XP_019098324.1"/>
    </source>
</evidence>
<gene>
    <name evidence="5" type="primary">LOC109131609</name>
</gene>
<sequence>MWREINATQFSVDGIPLGTVEQTAARNRTARALQFGVPVQPSTAEDDSLRLSLSGGVRVATNPPDILTVSSTSSTDATPTTPTTQPTSETFSSKDLEDDTGDETMGDHSLDVGVHLDIAPASGTYGAFPANANECVTGGRMDISVVPNCEFGNTSRSLVAIRETPVPTVLRDSDAPPYFDDPGEEDLLNRALKDADYEGDEIFVGRIFKNKEDCTIKMAIHAIRRKFHFVTSKSSTMKVLAVCVSHTCPCRVFAHKMDDSDRLEIRSITLQHTCSVDARGDFHKQATTTVIGSLMKTRYAGVGRGPRPNERRHILCQEFSLNVSYWKAWRAREIVMDNAMGSAIGSFALVQPYIKLLLQTNPNSKVALETKLDSNGVDRFKYLFLSLHASIQGYAYMRKVIIIDGMHLRGIYGGCLIAASAQDANFQVFPLAFAIVNSENDDAWTWFLQKLTDIMPDEADMVFVSDRHSSIYSSIRQ</sequence>
<dbReference type="PANTHER" id="PTHR31973">
    <property type="entry name" value="POLYPROTEIN, PUTATIVE-RELATED"/>
    <property type="match status" value="1"/>
</dbReference>
<dbReference type="InterPro" id="IPR004332">
    <property type="entry name" value="Transposase_MuDR"/>
</dbReference>
<evidence type="ECO:0000259" key="2">
    <source>
        <dbReference type="Pfam" id="PF03108"/>
    </source>
</evidence>
<name>A0ABM1RH36_CAMSA</name>
<reference evidence="4" key="1">
    <citation type="journal article" date="2014" name="Nat. Commun.">
        <title>The emerging biofuel crop Camelina sativa retains a highly undifferentiated hexaploid genome structure.</title>
        <authorList>
            <person name="Kagale S."/>
            <person name="Koh C."/>
            <person name="Nixon J."/>
            <person name="Bollina V."/>
            <person name="Clarke W.E."/>
            <person name="Tuteja R."/>
            <person name="Spillane C."/>
            <person name="Robinson S.J."/>
            <person name="Links M.G."/>
            <person name="Clarke C."/>
            <person name="Higgins E.E."/>
            <person name="Huebert T."/>
            <person name="Sharpe A.G."/>
            <person name="Parkin I.A."/>
        </authorList>
    </citation>
    <scope>NUCLEOTIDE SEQUENCE [LARGE SCALE GENOMIC DNA]</scope>
    <source>
        <strain evidence="4">cv. DH55</strain>
    </source>
</reference>
<feature type="compositionally biased region" description="Low complexity" evidence="1">
    <location>
        <begin position="68"/>
        <end position="93"/>
    </location>
</feature>
<organism evidence="4 5">
    <name type="scientific">Camelina sativa</name>
    <name type="common">False flax</name>
    <name type="synonym">Myagrum sativum</name>
    <dbReference type="NCBI Taxonomy" id="90675"/>
    <lineage>
        <taxon>Eukaryota</taxon>
        <taxon>Viridiplantae</taxon>
        <taxon>Streptophyta</taxon>
        <taxon>Embryophyta</taxon>
        <taxon>Tracheophyta</taxon>
        <taxon>Spermatophyta</taxon>
        <taxon>Magnoliopsida</taxon>
        <taxon>eudicotyledons</taxon>
        <taxon>Gunneridae</taxon>
        <taxon>Pentapetalae</taxon>
        <taxon>rosids</taxon>
        <taxon>malvids</taxon>
        <taxon>Brassicales</taxon>
        <taxon>Brassicaceae</taxon>
        <taxon>Camelineae</taxon>
        <taxon>Camelina</taxon>
    </lineage>
</organism>
<dbReference type="RefSeq" id="XP_019098324.1">
    <property type="nucleotide sequence ID" value="XM_019242779.1"/>
</dbReference>
<accession>A0ABM1RH36</accession>
<proteinExistence type="predicted"/>
<evidence type="ECO:0000256" key="1">
    <source>
        <dbReference type="SAM" id="MobiDB-lite"/>
    </source>
</evidence>
<dbReference type="Pfam" id="PF10551">
    <property type="entry name" value="MULE"/>
    <property type="match status" value="1"/>
</dbReference>
<feature type="non-terminal residue" evidence="5">
    <location>
        <position position="477"/>
    </location>
</feature>
<evidence type="ECO:0000313" key="4">
    <source>
        <dbReference type="Proteomes" id="UP000694864"/>
    </source>
</evidence>
<evidence type="ECO:0000259" key="3">
    <source>
        <dbReference type="Pfam" id="PF10551"/>
    </source>
</evidence>
<dbReference type="InterPro" id="IPR018289">
    <property type="entry name" value="MULE_transposase_dom"/>
</dbReference>